<dbReference type="PRINTS" id="PR01084">
    <property type="entry name" value="NAHEXCHNGR"/>
</dbReference>
<evidence type="ECO:0000256" key="8">
    <source>
        <dbReference type="ARBA" id="ARBA00023201"/>
    </source>
</evidence>
<dbReference type="Gene3D" id="6.10.140.1330">
    <property type="match status" value="1"/>
</dbReference>
<dbReference type="RefSeq" id="XP_002507769.1">
    <property type="nucleotide sequence ID" value="XM_002507723.1"/>
</dbReference>
<feature type="transmembrane region" description="Helical" evidence="12">
    <location>
        <begin position="438"/>
        <end position="456"/>
    </location>
</feature>
<dbReference type="PANTHER" id="PTHR10110">
    <property type="entry name" value="SODIUM/HYDROGEN EXCHANGER"/>
    <property type="match status" value="1"/>
</dbReference>
<dbReference type="InterPro" id="IPR018422">
    <property type="entry name" value="Cation/H_exchanger_CPA1"/>
</dbReference>
<dbReference type="GO" id="GO:0098719">
    <property type="term" value="P:sodium ion import across plasma membrane"/>
    <property type="evidence" value="ECO:0007669"/>
    <property type="project" value="TreeGrafter"/>
</dbReference>
<evidence type="ECO:0000256" key="9">
    <source>
        <dbReference type="ARBA" id="ARBA00047524"/>
    </source>
</evidence>
<evidence type="ECO:0000313" key="14">
    <source>
        <dbReference type="EMBL" id="ACO69027.1"/>
    </source>
</evidence>
<feature type="region of interest" description="Disordered" evidence="11">
    <location>
        <begin position="613"/>
        <end position="706"/>
    </location>
</feature>
<evidence type="ECO:0000313" key="15">
    <source>
        <dbReference type="Proteomes" id="UP000002009"/>
    </source>
</evidence>
<feature type="transmembrane region" description="Helical" evidence="12">
    <location>
        <begin position="577"/>
        <end position="597"/>
    </location>
</feature>
<dbReference type="Pfam" id="PF00999">
    <property type="entry name" value="Na_H_Exchanger"/>
    <property type="match status" value="1"/>
</dbReference>
<dbReference type="eggNOG" id="KOG1965">
    <property type="taxonomic scope" value="Eukaryota"/>
</dbReference>
<dbReference type="PANTHER" id="PTHR10110:SF187">
    <property type="entry name" value="SODIUM_HYDROGEN EXCHANGER"/>
    <property type="match status" value="1"/>
</dbReference>
<dbReference type="EMBL" id="CP001574">
    <property type="protein sequence ID" value="ACO69027.1"/>
    <property type="molecule type" value="Genomic_DNA"/>
</dbReference>
<dbReference type="InterPro" id="IPR004709">
    <property type="entry name" value="NaH_exchanger"/>
</dbReference>
<feature type="region of interest" description="Disordered" evidence="11">
    <location>
        <begin position="817"/>
        <end position="845"/>
    </location>
</feature>
<evidence type="ECO:0000256" key="12">
    <source>
        <dbReference type="SAM" id="Phobius"/>
    </source>
</evidence>
<dbReference type="InParanoid" id="C1FEX3"/>
<evidence type="ECO:0000259" key="13">
    <source>
        <dbReference type="Pfam" id="PF00999"/>
    </source>
</evidence>
<feature type="transmembrane region" description="Helical" evidence="12">
    <location>
        <begin position="500"/>
        <end position="525"/>
    </location>
</feature>
<evidence type="ECO:0000256" key="6">
    <source>
        <dbReference type="ARBA" id="ARBA00023065"/>
    </source>
</evidence>
<dbReference type="GO" id="GO:0005768">
    <property type="term" value="C:endosome"/>
    <property type="evidence" value="ECO:0007669"/>
    <property type="project" value="TreeGrafter"/>
</dbReference>
<accession>C1FEX3</accession>
<organism evidence="14 15">
    <name type="scientific">Micromonas commoda (strain RCC299 / NOUM17 / CCMP2709)</name>
    <name type="common">Picoplanktonic green alga</name>
    <dbReference type="NCBI Taxonomy" id="296587"/>
    <lineage>
        <taxon>Eukaryota</taxon>
        <taxon>Viridiplantae</taxon>
        <taxon>Chlorophyta</taxon>
        <taxon>Mamiellophyceae</taxon>
        <taxon>Mamiellales</taxon>
        <taxon>Mamiellaceae</taxon>
        <taxon>Micromonas</taxon>
    </lineage>
</organism>
<name>C1FEX3_MICCC</name>
<proteinExistence type="predicted"/>
<keyword evidence="5" id="KW-0915">Sodium</keyword>
<comment type="subcellular location">
    <subcellularLocation>
        <location evidence="1">Membrane</location>
        <topology evidence="1">Multi-pass membrane protein</topology>
    </subcellularLocation>
</comment>
<feature type="transmembrane region" description="Helical" evidence="12">
    <location>
        <begin position="545"/>
        <end position="565"/>
    </location>
</feature>
<dbReference type="STRING" id="296587.C1FEX3"/>
<feature type="transmembrane region" description="Helical" evidence="12">
    <location>
        <begin position="175"/>
        <end position="196"/>
    </location>
</feature>
<dbReference type="InterPro" id="IPR006153">
    <property type="entry name" value="Cation/H_exchanger_TM"/>
</dbReference>
<feature type="compositionally biased region" description="Polar residues" evidence="11">
    <location>
        <begin position="657"/>
        <end position="667"/>
    </location>
</feature>
<feature type="transmembrane region" description="Helical" evidence="12">
    <location>
        <begin position="382"/>
        <end position="403"/>
    </location>
</feature>
<dbReference type="GO" id="GO:0051453">
    <property type="term" value="P:regulation of intracellular pH"/>
    <property type="evidence" value="ECO:0007669"/>
    <property type="project" value="TreeGrafter"/>
</dbReference>
<dbReference type="OrthoDB" id="196264at2759"/>
<dbReference type="AlphaFoldDB" id="C1FEX3"/>
<feature type="compositionally biased region" description="Basic and acidic residues" evidence="11">
    <location>
        <begin position="731"/>
        <end position="742"/>
    </location>
</feature>
<dbReference type="KEGG" id="mis:MICPUN_55601"/>
<evidence type="ECO:0000256" key="7">
    <source>
        <dbReference type="ARBA" id="ARBA00023136"/>
    </source>
</evidence>
<keyword evidence="3 12" id="KW-0812">Transmembrane</keyword>
<keyword evidence="4 12" id="KW-1133">Transmembrane helix</keyword>
<feature type="transmembrane region" description="Helical" evidence="12">
    <location>
        <begin position="216"/>
        <end position="243"/>
    </location>
</feature>
<dbReference type="Proteomes" id="UP000002009">
    <property type="component" value="Chromosome 1"/>
</dbReference>
<evidence type="ECO:0000256" key="11">
    <source>
        <dbReference type="SAM" id="MobiDB-lite"/>
    </source>
</evidence>
<evidence type="ECO:0000256" key="2">
    <source>
        <dbReference type="ARBA" id="ARBA00022448"/>
    </source>
</evidence>
<keyword evidence="2" id="KW-0813">Transport</keyword>
<keyword evidence="7 12" id="KW-0472">Membrane</keyword>
<gene>
    <name evidence="14" type="ORF">MICPUN_55601</name>
</gene>
<dbReference type="GO" id="GO:0015385">
    <property type="term" value="F:sodium:proton antiporter activity"/>
    <property type="evidence" value="ECO:0007669"/>
    <property type="project" value="InterPro"/>
</dbReference>
<reference evidence="14 15" key="1">
    <citation type="journal article" date="2009" name="Science">
        <title>Green evolution and dynamic adaptations revealed by genomes of the marine picoeukaryotes Micromonas.</title>
        <authorList>
            <person name="Worden A.Z."/>
            <person name="Lee J.H."/>
            <person name="Mock T."/>
            <person name="Rouze P."/>
            <person name="Simmons M.P."/>
            <person name="Aerts A.L."/>
            <person name="Allen A.E."/>
            <person name="Cuvelier M.L."/>
            <person name="Derelle E."/>
            <person name="Everett M.V."/>
            <person name="Foulon E."/>
            <person name="Grimwood J."/>
            <person name="Gundlach H."/>
            <person name="Henrissat B."/>
            <person name="Napoli C."/>
            <person name="McDonald S.M."/>
            <person name="Parker M.S."/>
            <person name="Rombauts S."/>
            <person name="Salamov A."/>
            <person name="Von Dassow P."/>
            <person name="Badger J.H."/>
            <person name="Coutinho P.M."/>
            <person name="Demir E."/>
            <person name="Dubchak I."/>
            <person name="Gentemann C."/>
            <person name="Eikrem W."/>
            <person name="Gready J.E."/>
            <person name="John U."/>
            <person name="Lanier W."/>
            <person name="Lindquist E.A."/>
            <person name="Lucas S."/>
            <person name="Mayer K.F."/>
            <person name="Moreau H."/>
            <person name="Not F."/>
            <person name="Otillar R."/>
            <person name="Panaud O."/>
            <person name="Pangilinan J."/>
            <person name="Paulsen I."/>
            <person name="Piegu B."/>
            <person name="Poliakov A."/>
            <person name="Robbens S."/>
            <person name="Schmutz J."/>
            <person name="Toulza E."/>
            <person name="Wyss T."/>
            <person name="Zelensky A."/>
            <person name="Zhou K."/>
            <person name="Armbrust E.V."/>
            <person name="Bhattacharya D."/>
            <person name="Goodenough U.W."/>
            <person name="Van de Peer Y."/>
            <person name="Grigoriev I.V."/>
        </authorList>
    </citation>
    <scope>NUCLEOTIDE SEQUENCE [LARGE SCALE GENOMIC DNA]</scope>
    <source>
        <strain evidence="15">RCC299 / NOUM17</strain>
    </source>
</reference>
<feature type="transmembrane region" description="Helical" evidence="12">
    <location>
        <begin position="133"/>
        <end position="155"/>
    </location>
</feature>
<dbReference type="GeneID" id="8250318"/>
<feature type="domain" description="Cation/H+ exchanger transmembrane" evidence="13">
    <location>
        <begin position="121"/>
        <end position="598"/>
    </location>
</feature>
<sequence length="845" mass="90466">MSYHAARALLADEASSNAAGMGLVNVSIEESYQVNEDAFHDRIIKVRNPGQPNVCASDGARVFPLTDFPVRGLPTPTRAHLSLSKTPRSTPIAQEVTADESHELVAAFSMTVMLTILLLVIILGATIKHYNITWLHQSGAALLLGTIVGFVVWYVRRDPMYQDNGTGESQRMTSFVEWIMFDTEFFFLVLLPPVIFESGYTLNPETLFRNFDAISVFAFLGTFVSTLVVGFIMYGAGMAGLAYRYTLRDAMLFGSLISSTDPVTTLSIFNDMGLDPDIHAVVLGESLLNDAISIVLFEALFMFGREKAGRGATAQLYGALDGVPSTLGVDSLGENSELATAVSAAMGAHGGSAPGTDDARYSHGVTTEVAFTELAITTFSSFIGVFFSSLLIGGAVGACSAMLHKYISITGDWDEGWVIDSALVLMFPYLAYTIAESANLSGIVAVLFCGMVMGRYTRQNLDKAPRMVTMCFFKLVAFLSETFVFIYMGSSMCTISLTHLVTAVISLFAIFIGRVANVFPGSYLLNATLRPTEEYGRLSQNTQMCLWYCGLRGAVAYALAMKAAATLGEPGQAMLSSTLFVVMFTVLFMGGSTTYVLQKLGIIDHAPRFGPGGLANRGRGGGGQSRGQGGGKEGAVGSLGKGMAGIAGNPMSPPRPSNKNRVGTNNPPGTPGDHTAVTMGADTSTPLLSESEHAADRRERRHRRGGAYRALRQFDFKYLQPLLLATPMKRLPREERPGRKGESGSNGGRAQGEGYGSGGSSGRGSPERPEGKGLSRNASHGDLPDEVFSPQMSHHKPADFARATEAERSYRVFAAGGREARANGSGANRHRVNADGTPMWGTDEV</sequence>
<dbReference type="GO" id="GO:0015386">
    <property type="term" value="F:potassium:proton antiporter activity"/>
    <property type="evidence" value="ECO:0007669"/>
    <property type="project" value="TreeGrafter"/>
</dbReference>
<evidence type="ECO:0000256" key="4">
    <source>
        <dbReference type="ARBA" id="ARBA00022989"/>
    </source>
</evidence>
<keyword evidence="8" id="KW-0739">Sodium transport</keyword>
<feature type="transmembrane region" description="Helical" evidence="12">
    <location>
        <begin position="468"/>
        <end position="488"/>
    </location>
</feature>
<feature type="compositionally biased region" description="Gly residues" evidence="11">
    <location>
        <begin position="613"/>
        <end position="645"/>
    </location>
</feature>
<comment type="catalytic activity">
    <reaction evidence="9">
        <text>Na(+)(in) + H(+)(out) = Na(+)(out) + H(+)(in)</text>
        <dbReference type="Rhea" id="RHEA:29419"/>
        <dbReference type="ChEBI" id="CHEBI:15378"/>
        <dbReference type="ChEBI" id="CHEBI:29101"/>
    </reaction>
</comment>
<evidence type="ECO:0000256" key="5">
    <source>
        <dbReference type="ARBA" id="ARBA00023053"/>
    </source>
</evidence>
<feature type="compositionally biased region" description="Gly residues" evidence="11">
    <location>
        <begin position="744"/>
        <end position="762"/>
    </location>
</feature>
<keyword evidence="6" id="KW-0406">Ion transport</keyword>
<dbReference type="GO" id="GO:0005886">
    <property type="term" value="C:plasma membrane"/>
    <property type="evidence" value="ECO:0007669"/>
    <property type="project" value="TreeGrafter"/>
</dbReference>
<keyword evidence="15" id="KW-1185">Reference proteome</keyword>
<protein>
    <submittedName>
        <fullName evidence="14">Monovalent Cation:Proton antiporter-1 family</fullName>
    </submittedName>
</protein>
<feature type="region of interest" description="Disordered" evidence="11">
    <location>
        <begin position="727"/>
        <end position="803"/>
    </location>
</feature>
<evidence type="ECO:0000256" key="1">
    <source>
        <dbReference type="ARBA" id="ARBA00004141"/>
    </source>
</evidence>
<evidence type="ECO:0000256" key="3">
    <source>
        <dbReference type="ARBA" id="ARBA00022692"/>
    </source>
</evidence>
<evidence type="ECO:0000256" key="10">
    <source>
        <dbReference type="ARBA" id="ARBA00047912"/>
    </source>
</evidence>
<comment type="catalytic activity">
    <reaction evidence="10">
        <text>K(+)(in) + H(+)(out) = K(+)(out) + H(+)(in)</text>
        <dbReference type="Rhea" id="RHEA:29467"/>
        <dbReference type="ChEBI" id="CHEBI:15378"/>
        <dbReference type="ChEBI" id="CHEBI:29103"/>
    </reaction>
</comment>
<feature type="transmembrane region" description="Helical" evidence="12">
    <location>
        <begin position="104"/>
        <end position="127"/>
    </location>
</feature>